<evidence type="ECO:0000256" key="1">
    <source>
        <dbReference type="ARBA" id="ARBA00022741"/>
    </source>
</evidence>
<reference evidence="4" key="1">
    <citation type="journal article" date="2020" name="mSystems">
        <title>Genome- and Community-Level Interaction Insights into Carbon Utilization and Element Cycling Functions of Hydrothermarchaeota in Hydrothermal Sediment.</title>
        <authorList>
            <person name="Zhou Z."/>
            <person name="Liu Y."/>
            <person name="Xu W."/>
            <person name="Pan J."/>
            <person name="Luo Z.H."/>
            <person name="Li M."/>
        </authorList>
    </citation>
    <scope>NUCLEOTIDE SEQUENCE [LARGE SCALE GENOMIC DNA]</scope>
    <source>
        <strain evidence="4">SpSt-1121</strain>
    </source>
</reference>
<dbReference type="InterPro" id="IPR001962">
    <property type="entry name" value="Asn_synthase"/>
</dbReference>
<evidence type="ECO:0000256" key="2">
    <source>
        <dbReference type="ARBA" id="ARBA00022840"/>
    </source>
</evidence>
<comment type="caution">
    <text evidence="4">The sequence shown here is derived from an EMBL/GenBank/DDBJ whole genome shotgun (WGS) entry which is preliminary data.</text>
</comment>
<protein>
    <submittedName>
        <fullName evidence="4">Asparagine synthase</fullName>
    </submittedName>
</protein>
<evidence type="ECO:0000313" key="4">
    <source>
        <dbReference type="EMBL" id="HHP81924.1"/>
    </source>
</evidence>
<dbReference type="InterPro" id="IPR050795">
    <property type="entry name" value="Asn_Synthetase"/>
</dbReference>
<proteinExistence type="predicted"/>
<name>A0A7C5XKA3_9CREN</name>
<dbReference type="EMBL" id="DRZI01000194">
    <property type="protein sequence ID" value="HHP81924.1"/>
    <property type="molecule type" value="Genomic_DNA"/>
</dbReference>
<dbReference type="SUPFAM" id="SSF52402">
    <property type="entry name" value="Adenine nucleotide alpha hydrolases-like"/>
    <property type="match status" value="1"/>
</dbReference>
<dbReference type="GO" id="GO:0005829">
    <property type="term" value="C:cytosol"/>
    <property type="evidence" value="ECO:0007669"/>
    <property type="project" value="TreeGrafter"/>
</dbReference>
<dbReference type="GO" id="GO:0006529">
    <property type="term" value="P:asparagine biosynthetic process"/>
    <property type="evidence" value="ECO:0007669"/>
    <property type="project" value="InterPro"/>
</dbReference>
<sequence length="256" mass="28634">MGLYMEGKLSMYCKGFENLVQKALENAIINRRCNCIALSGGIDTTLIAFLAKKHGIDLTGYSVYFIDGIPRDLIYINYVSKTLNIPIKYISMSLDYIKSVLSDVYRCVSGDIYHELCIELRNDVVFYTVLRNALEDGCRCIYTGSGGDELFAGYSFMVWLLEKHLESYIEKYSLYGRYPELLIGRCIGIDVVAPYLSKEVIETALNIPGKCLRGDSMEGKKILRDILKSVGLDIVSERMKTPAESGAGTDSICITP</sequence>
<dbReference type="PANTHER" id="PTHR11772:SF2">
    <property type="entry name" value="ASPARAGINE SYNTHETASE [GLUTAMINE-HYDROLYZING]"/>
    <property type="match status" value="1"/>
</dbReference>
<keyword evidence="1" id="KW-0547">Nucleotide-binding</keyword>
<dbReference type="AlphaFoldDB" id="A0A7C5XKA3"/>
<dbReference type="CDD" id="cd01991">
    <property type="entry name" value="Asn_synthase_B_C"/>
    <property type="match status" value="1"/>
</dbReference>
<dbReference type="GO" id="GO:0004066">
    <property type="term" value="F:asparagine synthase (glutamine-hydrolyzing) activity"/>
    <property type="evidence" value="ECO:0007669"/>
    <property type="project" value="InterPro"/>
</dbReference>
<evidence type="ECO:0000259" key="3">
    <source>
        <dbReference type="Pfam" id="PF00733"/>
    </source>
</evidence>
<organism evidence="4">
    <name type="scientific">Ignisphaera aggregans</name>
    <dbReference type="NCBI Taxonomy" id="334771"/>
    <lineage>
        <taxon>Archaea</taxon>
        <taxon>Thermoproteota</taxon>
        <taxon>Thermoprotei</taxon>
        <taxon>Desulfurococcales</taxon>
        <taxon>Desulfurococcaceae</taxon>
        <taxon>Ignisphaera</taxon>
    </lineage>
</organism>
<keyword evidence="2" id="KW-0067">ATP-binding</keyword>
<dbReference type="GO" id="GO:0005524">
    <property type="term" value="F:ATP binding"/>
    <property type="evidence" value="ECO:0007669"/>
    <property type="project" value="UniProtKB-KW"/>
</dbReference>
<accession>A0A7C5XKA3</accession>
<gene>
    <name evidence="4" type="ORF">ENM84_04585</name>
</gene>
<dbReference type="InterPro" id="IPR014729">
    <property type="entry name" value="Rossmann-like_a/b/a_fold"/>
</dbReference>
<dbReference type="PANTHER" id="PTHR11772">
    <property type="entry name" value="ASPARAGINE SYNTHETASE"/>
    <property type="match status" value="1"/>
</dbReference>
<dbReference type="Gene3D" id="3.40.50.620">
    <property type="entry name" value="HUPs"/>
    <property type="match status" value="1"/>
</dbReference>
<dbReference type="Pfam" id="PF00733">
    <property type="entry name" value="Asn_synthase"/>
    <property type="match status" value="1"/>
</dbReference>
<feature type="domain" description="Asparagine synthetase" evidence="3">
    <location>
        <begin position="16"/>
        <end position="160"/>
    </location>
</feature>